<keyword evidence="4" id="KW-1185">Reference proteome</keyword>
<evidence type="ECO:0000256" key="2">
    <source>
        <dbReference type="SAM" id="Phobius"/>
    </source>
</evidence>
<comment type="catalytic activity">
    <reaction evidence="1">
        <text>ATP + H2O = ADP + phosphate + H(+)</text>
        <dbReference type="Rhea" id="RHEA:13065"/>
        <dbReference type="ChEBI" id="CHEBI:15377"/>
        <dbReference type="ChEBI" id="CHEBI:15378"/>
        <dbReference type="ChEBI" id="CHEBI:30616"/>
        <dbReference type="ChEBI" id="CHEBI:43474"/>
        <dbReference type="ChEBI" id="CHEBI:456216"/>
        <dbReference type="EC" id="3.6.4.13"/>
    </reaction>
</comment>
<dbReference type="EMBL" id="RBNI01012366">
    <property type="protein sequence ID" value="RUP42818.1"/>
    <property type="molecule type" value="Genomic_DNA"/>
</dbReference>
<keyword evidence="2" id="KW-1133">Transmembrane helix</keyword>
<gene>
    <name evidence="3" type="ORF">BC936DRAFT_138039</name>
</gene>
<dbReference type="InterPro" id="IPR027417">
    <property type="entry name" value="P-loop_NTPase"/>
</dbReference>
<organism evidence="3 4">
    <name type="scientific">Jimgerdemannia flammicorona</name>
    <dbReference type="NCBI Taxonomy" id="994334"/>
    <lineage>
        <taxon>Eukaryota</taxon>
        <taxon>Fungi</taxon>
        <taxon>Fungi incertae sedis</taxon>
        <taxon>Mucoromycota</taxon>
        <taxon>Mucoromycotina</taxon>
        <taxon>Endogonomycetes</taxon>
        <taxon>Endogonales</taxon>
        <taxon>Endogonaceae</taxon>
        <taxon>Jimgerdemannia</taxon>
    </lineage>
</organism>
<proteinExistence type="predicted"/>
<name>A0A433CVY4_9FUNG</name>
<evidence type="ECO:0000256" key="1">
    <source>
        <dbReference type="ARBA" id="ARBA00047984"/>
    </source>
</evidence>
<keyword evidence="2" id="KW-0812">Transmembrane</keyword>
<protein>
    <submittedName>
        <fullName evidence="3">Uncharacterized protein</fullName>
    </submittedName>
</protein>
<dbReference type="GO" id="GO:0003723">
    <property type="term" value="F:RNA binding"/>
    <property type="evidence" value="ECO:0007669"/>
    <property type="project" value="TreeGrafter"/>
</dbReference>
<keyword evidence="2" id="KW-0472">Membrane</keyword>
<evidence type="ECO:0000313" key="3">
    <source>
        <dbReference type="EMBL" id="RUP42818.1"/>
    </source>
</evidence>
<dbReference type="PANTHER" id="PTHR18934">
    <property type="entry name" value="ATP-DEPENDENT RNA HELICASE"/>
    <property type="match status" value="1"/>
</dbReference>
<dbReference type="SUPFAM" id="SSF52540">
    <property type="entry name" value="P-loop containing nucleoside triphosphate hydrolases"/>
    <property type="match status" value="1"/>
</dbReference>
<dbReference type="Gene3D" id="3.40.50.300">
    <property type="entry name" value="P-loop containing nucleotide triphosphate hydrolases"/>
    <property type="match status" value="1"/>
</dbReference>
<dbReference type="GO" id="GO:0003724">
    <property type="term" value="F:RNA helicase activity"/>
    <property type="evidence" value="ECO:0007669"/>
    <property type="project" value="UniProtKB-EC"/>
</dbReference>
<dbReference type="OrthoDB" id="10253254at2759"/>
<reference evidence="3 4" key="1">
    <citation type="journal article" date="2018" name="New Phytol.">
        <title>Phylogenomics of Endogonaceae and evolution of mycorrhizas within Mucoromycota.</title>
        <authorList>
            <person name="Chang Y."/>
            <person name="Desiro A."/>
            <person name="Na H."/>
            <person name="Sandor L."/>
            <person name="Lipzen A."/>
            <person name="Clum A."/>
            <person name="Barry K."/>
            <person name="Grigoriev I.V."/>
            <person name="Martin F.M."/>
            <person name="Stajich J.E."/>
            <person name="Smith M.E."/>
            <person name="Bonito G."/>
            <person name="Spatafora J.W."/>
        </authorList>
    </citation>
    <scope>NUCLEOTIDE SEQUENCE [LARGE SCALE GENOMIC DNA]</scope>
    <source>
        <strain evidence="3 4">GMNB39</strain>
    </source>
</reference>
<accession>A0A433CVY4</accession>
<dbReference type="GO" id="GO:0071013">
    <property type="term" value="C:catalytic step 2 spliceosome"/>
    <property type="evidence" value="ECO:0007669"/>
    <property type="project" value="TreeGrafter"/>
</dbReference>
<dbReference type="Proteomes" id="UP000268093">
    <property type="component" value="Unassembled WGS sequence"/>
</dbReference>
<evidence type="ECO:0000313" key="4">
    <source>
        <dbReference type="Proteomes" id="UP000268093"/>
    </source>
</evidence>
<feature type="transmembrane region" description="Helical" evidence="2">
    <location>
        <begin position="6"/>
        <end position="24"/>
    </location>
</feature>
<dbReference type="PANTHER" id="PTHR18934:SF83">
    <property type="entry name" value="PRE-MRNA-SPLICING FACTOR ATP-DEPENDENT RNA HELICASE DHX16"/>
    <property type="match status" value="1"/>
</dbReference>
<dbReference type="AlphaFoldDB" id="A0A433CVY4"/>
<sequence>MHTSHLRLSFIIIIIIIIIIYELIQFAVPGRPYLVEIYDSKTPKANYLWAAITQVLTIHVTQRKGDILMLTGQDEIESAEEGYDKRLLGSKIGELIIYPIYADLASEMPNYFDVSIILKYIICVELIPFWATNIAETSITVDSVSYKCYNPRTGIESLSLLAHAHRPRSEPVVLVVRVLGSASSYGVL</sequence>
<comment type="caution">
    <text evidence="3">The sequence shown here is derived from an EMBL/GenBank/DDBJ whole genome shotgun (WGS) entry which is preliminary data.</text>
</comment>